<keyword evidence="5 8" id="KW-1133">Transmembrane helix</keyword>
<dbReference type="AlphaFoldDB" id="K2NA30"/>
<dbReference type="EMBL" id="AMSI01000001">
    <property type="protein sequence ID" value="EKF44483.1"/>
    <property type="molecule type" value="Genomic_DNA"/>
</dbReference>
<dbReference type="GO" id="GO:0016757">
    <property type="term" value="F:glycosyltransferase activity"/>
    <property type="evidence" value="ECO:0007669"/>
    <property type="project" value="UniProtKB-KW"/>
</dbReference>
<keyword evidence="4 8" id="KW-0812">Transmembrane</keyword>
<organism evidence="9 10">
    <name type="scientific">Nitratireductor indicus C115</name>
    <dbReference type="NCBI Taxonomy" id="1231190"/>
    <lineage>
        <taxon>Bacteria</taxon>
        <taxon>Pseudomonadati</taxon>
        <taxon>Pseudomonadota</taxon>
        <taxon>Alphaproteobacteria</taxon>
        <taxon>Hyphomicrobiales</taxon>
        <taxon>Phyllobacteriaceae</taxon>
        <taxon>Nitratireductor</taxon>
    </lineage>
</organism>
<evidence type="ECO:0000256" key="8">
    <source>
        <dbReference type="SAM" id="Phobius"/>
    </source>
</evidence>
<protein>
    <submittedName>
        <fullName evidence="9">Glycosyl transferase family protein</fullName>
    </submittedName>
</protein>
<evidence type="ECO:0000256" key="6">
    <source>
        <dbReference type="ARBA" id="ARBA00023136"/>
    </source>
</evidence>
<feature type="transmembrane region" description="Helical" evidence="8">
    <location>
        <begin position="595"/>
        <end position="618"/>
    </location>
</feature>
<dbReference type="STRING" id="721133.SAMN05216176_102412"/>
<dbReference type="eggNOG" id="COG1215">
    <property type="taxonomic scope" value="Bacteria"/>
</dbReference>
<dbReference type="OrthoDB" id="7431422at2"/>
<dbReference type="SUPFAM" id="SSF53448">
    <property type="entry name" value="Nucleotide-diphospho-sugar transferases"/>
    <property type="match status" value="1"/>
</dbReference>
<feature type="transmembrane region" description="Helical" evidence="8">
    <location>
        <begin position="521"/>
        <end position="546"/>
    </location>
</feature>
<evidence type="ECO:0000256" key="1">
    <source>
        <dbReference type="ARBA" id="ARBA00004141"/>
    </source>
</evidence>
<dbReference type="InterPro" id="IPR029044">
    <property type="entry name" value="Nucleotide-diphossugar_trans"/>
</dbReference>
<evidence type="ECO:0000256" key="7">
    <source>
        <dbReference type="SAM" id="MobiDB-lite"/>
    </source>
</evidence>
<evidence type="ECO:0000313" key="9">
    <source>
        <dbReference type="EMBL" id="EKF44483.1"/>
    </source>
</evidence>
<evidence type="ECO:0000256" key="4">
    <source>
        <dbReference type="ARBA" id="ARBA00022692"/>
    </source>
</evidence>
<evidence type="ECO:0000256" key="3">
    <source>
        <dbReference type="ARBA" id="ARBA00022679"/>
    </source>
</evidence>
<comment type="caution">
    <text evidence="9">The sequence shown here is derived from an EMBL/GenBank/DDBJ whole genome shotgun (WGS) entry which is preliminary data.</text>
</comment>
<reference evidence="9 10" key="1">
    <citation type="journal article" date="2012" name="J. Bacteriol.">
        <title>Genome Sequence of Nitratireductor indicus Type Strain C115.</title>
        <authorList>
            <person name="Lai Q."/>
            <person name="Li G."/>
            <person name="Yu Z."/>
            <person name="Shao Z."/>
        </authorList>
    </citation>
    <scope>NUCLEOTIDE SEQUENCE [LARGE SCALE GENOMIC DNA]</scope>
    <source>
        <strain evidence="9 10">C115</strain>
    </source>
</reference>
<keyword evidence="6 8" id="KW-0472">Membrane</keyword>
<evidence type="ECO:0000256" key="5">
    <source>
        <dbReference type="ARBA" id="ARBA00022989"/>
    </source>
</evidence>
<dbReference type="InterPro" id="IPR050321">
    <property type="entry name" value="Glycosyltr_2/OpgH_subfam"/>
</dbReference>
<dbReference type="Proteomes" id="UP000007374">
    <property type="component" value="Unassembled WGS sequence"/>
</dbReference>
<feature type="region of interest" description="Disordered" evidence="7">
    <location>
        <begin position="684"/>
        <end position="711"/>
    </location>
</feature>
<name>K2NA30_9HYPH</name>
<feature type="compositionally biased region" description="Polar residues" evidence="7">
    <location>
        <begin position="698"/>
        <end position="711"/>
    </location>
</feature>
<accession>K2NA30</accession>
<dbReference type="PANTHER" id="PTHR43867:SF2">
    <property type="entry name" value="CELLULOSE SYNTHASE CATALYTIC SUBUNIT A [UDP-FORMING]"/>
    <property type="match status" value="1"/>
</dbReference>
<evidence type="ECO:0000313" key="10">
    <source>
        <dbReference type="Proteomes" id="UP000007374"/>
    </source>
</evidence>
<dbReference type="Gene3D" id="3.90.550.10">
    <property type="entry name" value="Spore Coat Polysaccharide Biosynthesis Protein SpsA, Chain A"/>
    <property type="match status" value="1"/>
</dbReference>
<dbReference type="GO" id="GO:0016020">
    <property type="term" value="C:membrane"/>
    <property type="evidence" value="ECO:0007669"/>
    <property type="project" value="UniProtKB-SubCell"/>
</dbReference>
<feature type="transmembrane region" description="Helical" evidence="8">
    <location>
        <begin position="193"/>
        <end position="215"/>
    </location>
</feature>
<proteinExistence type="predicted"/>
<keyword evidence="10" id="KW-1185">Reference proteome</keyword>
<sequence length="711" mass="79537">MIEGGGGAERKSFHQSFSASLPKAVQPSPVGDWQVLLKRLNVPVFEIERIAQRAEICGVSFQTELLASGAVSERELFRALADDLGLAYLDRPDPSDLVMREWQGFAALANRGGVRMALTLDRDGRSIVLIAPDRLNIPALRSFVRRYPRAARRLRVVPPSHLRETVRKRFRPELMRAATDGLFSSHPKQSSRFVVNAWQGAALGALLVTLAFFSWTRPAAALLSVHGVLSVAFLACVVLRIAIGLSREPEKKPNFTDMDQAEAPVYSVLIALYKEADVIPDLLSALGRLVWPRSKLEIKLVCESDDRETLEAIRSHELRPYIEVIEVPAGGPRTKPKALSYALPMTSGEFVALYDAEDRPQSFQLVEAWQAFRDGDEKLACVQAPLTISNSGESWISSMFALEYAALFRVVLPWLARRRLMLPLGGTSNHFRRSALNAVGGWDPYNVTEDADLGLRLCRFGYRTSMIANATYEDAPTQARVWVPQRTRWFKGWAQTWLVHMRDPGAAVRELGLPSFVIMQVLFAGMVLSALAYSIFWATVLGLGVYVALDGEFRPGHFWLLMLDGANVVLGHAAFLYIGWLSLNRTERAGFWKKLLWTPAYWCLMSLAAWRCLWQLYWNPHHWEKTPHKPYRGPYIGTGASSSKSLQPEAAAMRVGRSRKEPGRHVGPGWQAVPPFARSVRLRATRQTRKPGPEPMMSWSSAPIASRSLPS</sequence>
<feature type="transmembrane region" description="Helical" evidence="8">
    <location>
        <begin position="558"/>
        <end position="583"/>
    </location>
</feature>
<dbReference type="PATRIC" id="fig|1231190.3.peg.432"/>
<gene>
    <name evidence="9" type="ORF">NA8A_02035</name>
</gene>
<dbReference type="Pfam" id="PF13641">
    <property type="entry name" value="Glyco_tranf_2_3"/>
    <property type="match status" value="1"/>
</dbReference>
<comment type="subcellular location">
    <subcellularLocation>
        <location evidence="1">Membrane</location>
        <topology evidence="1">Multi-pass membrane protein</topology>
    </subcellularLocation>
</comment>
<keyword evidence="3 9" id="KW-0808">Transferase</keyword>
<dbReference type="PANTHER" id="PTHR43867">
    <property type="entry name" value="CELLULOSE SYNTHASE CATALYTIC SUBUNIT A [UDP-FORMING]"/>
    <property type="match status" value="1"/>
</dbReference>
<keyword evidence="2" id="KW-0328">Glycosyltransferase</keyword>
<feature type="transmembrane region" description="Helical" evidence="8">
    <location>
        <begin position="221"/>
        <end position="243"/>
    </location>
</feature>
<evidence type="ECO:0000256" key="2">
    <source>
        <dbReference type="ARBA" id="ARBA00022676"/>
    </source>
</evidence>